<dbReference type="InterPro" id="IPR007047">
    <property type="entry name" value="Flp_Fap"/>
</dbReference>
<dbReference type="Proteomes" id="UP000255207">
    <property type="component" value="Unassembled WGS sequence"/>
</dbReference>
<sequence length="61" mass="6105">MTRIRALIQDFGASESGATAVEYGLIAGVISFAVVAASTQIGQSLAGFFTTLSTAIAPASP</sequence>
<accession>A0A370L4E0</accession>
<keyword evidence="2" id="KW-1185">Reference proteome</keyword>
<proteinExistence type="predicted"/>
<organism evidence="1 2">
    <name type="scientific">Bosea caraganae</name>
    <dbReference type="NCBI Taxonomy" id="2763117"/>
    <lineage>
        <taxon>Bacteria</taxon>
        <taxon>Pseudomonadati</taxon>
        <taxon>Pseudomonadota</taxon>
        <taxon>Alphaproteobacteria</taxon>
        <taxon>Hyphomicrobiales</taxon>
        <taxon>Boseaceae</taxon>
        <taxon>Bosea</taxon>
    </lineage>
</organism>
<name>A0A370L4E0_9HYPH</name>
<dbReference type="RefSeq" id="WP_114830279.1">
    <property type="nucleotide sequence ID" value="NZ_QQTO01000023.1"/>
</dbReference>
<dbReference type="Pfam" id="PF04964">
    <property type="entry name" value="Flp_Fap"/>
    <property type="match status" value="1"/>
</dbReference>
<gene>
    <name evidence="1" type="ORF">DWE98_16040</name>
</gene>
<dbReference type="EMBL" id="QQTP01000008">
    <property type="protein sequence ID" value="RDJ23654.1"/>
    <property type="molecule type" value="Genomic_DNA"/>
</dbReference>
<evidence type="ECO:0000313" key="1">
    <source>
        <dbReference type="EMBL" id="RDJ23654.1"/>
    </source>
</evidence>
<evidence type="ECO:0000313" key="2">
    <source>
        <dbReference type="Proteomes" id="UP000255207"/>
    </source>
</evidence>
<protein>
    <submittedName>
        <fullName evidence="1">Flp family type IVb pilin</fullName>
    </submittedName>
</protein>
<reference evidence="2" key="1">
    <citation type="submission" date="2018-07" db="EMBL/GenBank/DDBJ databases">
        <authorList>
            <person name="Safronova V.I."/>
            <person name="Chirak E.R."/>
            <person name="Sazanova A.L."/>
        </authorList>
    </citation>
    <scope>NUCLEOTIDE SEQUENCE [LARGE SCALE GENOMIC DNA]</scope>
    <source>
        <strain evidence="2">RCAM04685</strain>
    </source>
</reference>
<comment type="caution">
    <text evidence="1">The sequence shown here is derived from an EMBL/GenBank/DDBJ whole genome shotgun (WGS) entry which is preliminary data.</text>
</comment>
<dbReference type="AlphaFoldDB" id="A0A370L4E0"/>
<dbReference type="OrthoDB" id="5325135at2"/>